<protein>
    <submittedName>
        <fullName evidence="2">NgoMIV family type II restriction endonuclease</fullName>
    </submittedName>
</protein>
<dbReference type="GO" id="GO:0004519">
    <property type="term" value="F:endonuclease activity"/>
    <property type="evidence" value="ECO:0007669"/>
    <property type="project" value="UniProtKB-KW"/>
</dbReference>
<feature type="region of interest" description="Disordered" evidence="1">
    <location>
        <begin position="1"/>
        <end position="21"/>
    </location>
</feature>
<name>A0ABW7XH86_9MICO</name>
<keyword evidence="2" id="KW-0378">Hydrolase</keyword>
<dbReference type="SUPFAM" id="SSF52980">
    <property type="entry name" value="Restriction endonuclease-like"/>
    <property type="match status" value="1"/>
</dbReference>
<dbReference type="Gene3D" id="3.40.50.10010">
    <property type="entry name" value="Type-2 restriction enzyme NgoMIV"/>
    <property type="match status" value="1"/>
</dbReference>
<dbReference type="InterPro" id="IPR011335">
    <property type="entry name" value="Restrct_endonuc-II-like"/>
</dbReference>
<keyword evidence="3" id="KW-1185">Reference proteome</keyword>
<keyword evidence="2" id="KW-0255">Endonuclease</keyword>
<proteinExistence type="predicted"/>
<dbReference type="InterPro" id="IPR015105">
    <property type="entry name" value="NgoMIV"/>
</dbReference>
<reference evidence="2 3" key="1">
    <citation type="submission" date="2024-10" db="EMBL/GenBank/DDBJ databases">
        <title>The Natural Products Discovery Center: Release of the First 8490 Sequenced Strains for Exploring Actinobacteria Biosynthetic Diversity.</title>
        <authorList>
            <person name="Kalkreuter E."/>
            <person name="Kautsar S.A."/>
            <person name="Yang D."/>
            <person name="Bader C.D."/>
            <person name="Teijaro C.N."/>
            <person name="Fluegel L."/>
            <person name="Davis C.M."/>
            <person name="Simpson J.R."/>
            <person name="Lauterbach L."/>
            <person name="Steele A.D."/>
            <person name="Gui C."/>
            <person name="Meng S."/>
            <person name="Li G."/>
            <person name="Viehrig K."/>
            <person name="Ye F."/>
            <person name="Su P."/>
            <person name="Kiefer A.F."/>
            <person name="Nichols A."/>
            <person name="Cepeda A.J."/>
            <person name="Yan W."/>
            <person name="Fan B."/>
            <person name="Jiang Y."/>
            <person name="Adhikari A."/>
            <person name="Zheng C.-J."/>
            <person name="Schuster L."/>
            <person name="Cowan T.M."/>
            <person name="Smanski M.J."/>
            <person name="Chevrette M.G."/>
            <person name="De Carvalho L.P.S."/>
            <person name="Shen B."/>
        </authorList>
    </citation>
    <scope>NUCLEOTIDE SEQUENCE [LARGE SCALE GENOMIC DNA]</scope>
    <source>
        <strain evidence="2 3">NPDC019481</strain>
    </source>
</reference>
<accession>A0ABW7XH86</accession>
<comment type="caution">
    <text evidence="2">The sequence shown here is derived from an EMBL/GenBank/DDBJ whole genome shotgun (WGS) entry which is preliminary data.</text>
</comment>
<dbReference type="EMBL" id="JBIRYI010000004">
    <property type="protein sequence ID" value="MFI2486880.1"/>
    <property type="molecule type" value="Genomic_DNA"/>
</dbReference>
<evidence type="ECO:0000256" key="1">
    <source>
        <dbReference type="SAM" id="MobiDB-lite"/>
    </source>
</evidence>
<dbReference type="Pfam" id="PF09015">
    <property type="entry name" value="NgoMIV_restric"/>
    <property type="match status" value="1"/>
</dbReference>
<sequence>MFDDESSSADTAEAIAESQARLAQERREFHASLLASGTLTIDKNGVPSNADKQNARSVAWAQAIAQQLRVETVHERAAGQTSGNTFEDAVAVYLSSSFPALSALRPGDWDIRKITGRNSSGVSQFEQYRHLADLDRAVKASPMLRASLGNAYVVAPDVIVARRPVSDVELNAGSPLVDGRIATHASLRSSVQPDPILHAVISCKWTLRSDRAQNARTEALNLIRNRKGQVPHIAVVTGEPTLSRISSLALGTGDIDTVYHFALYELEAAVRASGDDEHVALLDSMVDGKRLKDISDLPLDLAI</sequence>
<evidence type="ECO:0000313" key="3">
    <source>
        <dbReference type="Proteomes" id="UP001611580"/>
    </source>
</evidence>
<dbReference type="RefSeq" id="WP_397403169.1">
    <property type="nucleotide sequence ID" value="NZ_JBIRYI010000004.1"/>
</dbReference>
<organism evidence="2 3">
    <name type="scientific">Promicromonospora kroppenstedtii</name>
    <dbReference type="NCBI Taxonomy" id="440482"/>
    <lineage>
        <taxon>Bacteria</taxon>
        <taxon>Bacillati</taxon>
        <taxon>Actinomycetota</taxon>
        <taxon>Actinomycetes</taxon>
        <taxon>Micrococcales</taxon>
        <taxon>Promicromonosporaceae</taxon>
        <taxon>Promicromonospora</taxon>
    </lineage>
</organism>
<dbReference type="Proteomes" id="UP001611580">
    <property type="component" value="Unassembled WGS sequence"/>
</dbReference>
<evidence type="ECO:0000313" key="2">
    <source>
        <dbReference type="EMBL" id="MFI2486880.1"/>
    </source>
</evidence>
<dbReference type="InterPro" id="IPR037083">
    <property type="entry name" value="NgoMIV_sf"/>
</dbReference>
<gene>
    <name evidence="2" type="ORF">ACH47X_08220</name>
</gene>
<dbReference type="CDD" id="cd22340">
    <property type="entry name" value="NgoMIV-like"/>
    <property type="match status" value="1"/>
</dbReference>
<keyword evidence="2" id="KW-0540">Nuclease</keyword>